<dbReference type="CDD" id="cd00082">
    <property type="entry name" value="HisKA"/>
    <property type="match status" value="1"/>
</dbReference>
<dbReference type="SUPFAM" id="SSF55874">
    <property type="entry name" value="ATPase domain of HSP90 chaperone/DNA topoisomerase II/histidine kinase"/>
    <property type="match status" value="1"/>
</dbReference>
<dbReference type="Pfam" id="PF02518">
    <property type="entry name" value="HATPase_c"/>
    <property type="match status" value="1"/>
</dbReference>
<dbReference type="InterPro" id="IPR011006">
    <property type="entry name" value="CheY-like_superfamily"/>
</dbReference>
<evidence type="ECO:0000256" key="2">
    <source>
        <dbReference type="ARBA" id="ARBA00012438"/>
    </source>
</evidence>
<organism evidence="7 8">
    <name type="scientific">Methyloligella halotolerans</name>
    <dbReference type="NCBI Taxonomy" id="1177755"/>
    <lineage>
        <taxon>Bacteria</taxon>
        <taxon>Pseudomonadati</taxon>
        <taxon>Pseudomonadota</taxon>
        <taxon>Alphaproteobacteria</taxon>
        <taxon>Hyphomicrobiales</taxon>
        <taxon>Hyphomicrobiaceae</taxon>
        <taxon>Methyloligella</taxon>
    </lineage>
</organism>
<comment type="catalytic activity">
    <reaction evidence="1">
        <text>ATP + protein L-histidine = ADP + protein N-phospho-L-histidine.</text>
        <dbReference type="EC" id="2.7.13.3"/>
    </reaction>
</comment>
<dbReference type="InterPro" id="IPR004358">
    <property type="entry name" value="Sig_transdc_His_kin-like_C"/>
</dbReference>
<dbReference type="Gene3D" id="3.40.50.2300">
    <property type="match status" value="1"/>
</dbReference>
<reference evidence="7 8" key="1">
    <citation type="submission" date="2016-07" db="EMBL/GenBank/DDBJ databases">
        <title>Draft genome sequence of Methyloligella halotolerans C2T (VKM B-2706T=CCUG 61687T=DSM 25045T), a halotolerant polyhydroxybutyrate accumulating methylotroph.</title>
        <authorList>
            <person name="Vasilenko O.V."/>
            <person name="Doronina N.V."/>
            <person name="Poroshina M.N."/>
            <person name="Tarlachkov S.V."/>
            <person name="Trotsenko Y.A."/>
        </authorList>
    </citation>
    <scope>NUCLEOTIDE SEQUENCE [LARGE SCALE GENOMIC DNA]</scope>
    <source>
        <strain evidence="7 8">VKM B-2706</strain>
    </source>
</reference>
<dbReference type="FunFam" id="1.10.287.130:FF:000037">
    <property type="entry name" value="Hybrid sensor histidine kinase/response regulator"/>
    <property type="match status" value="1"/>
</dbReference>
<keyword evidence="3 4" id="KW-0597">Phosphoprotein</keyword>
<protein>
    <recommendedName>
        <fullName evidence="2">histidine kinase</fullName>
        <ecNumber evidence="2">2.7.13.3</ecNumber>
    </recommendedName>
</protein>
<dbReference type="PROSITE" id="PS50109">
    <property type="entry name" value="HIS_KIN"/>
    <property type="match status" value="1"/>
</dbReference>
<evidence type="ECO:0000259" key="5">
    <source>
        <dbReference type="PROSITE" id="PS50109"/>
    </source>
</evidence>
<dbReference type="InterPro" id="IPR036097">
    <property type="entry name" value="HisK_dim/P_sf"/>
</dbReference>
<dbReference type="Gene3D" id="3.30.565.10">
    <property type="entry name" value="Histidine kinase-like ATPase, C-terminal domain"/>
    <property type="match status" value="1"/>
</dbReference>
<dbReference type="Pfam" id="PF00512">
    <property type="entry name" value="HisKA"/>
    <property type="match status" value="1"/>
</dbReference>
<dbReference type="Proteomes" id="UP000095087">
    <property type="component" value="Unassembled WGS sequence"/>
</dbReference>
<evidence type="ECO:0000256" key="4">
    <source>
        <dbReference type="PROSITE-ProRule" id="PRU00169"/>
    </source>
</evidence>
<gene>
    <name evidence="7" type="ORF">A7A08_00732</name>
</gene>
<evidence type="ECO:0000256" key="3">
    <source>
        <dbReference type="ARBA" id="ARBA00022553"/>
    </source>
</evidence>
<dbReference type="InterPro" id="IPR036890">
    <property type="entry name" value="HATPase_C_sf"/>
</dbReference>
<dbReference type="STRING" id="1177755.A7A08_00732"/>
<feature type="modified residue" description="4-aspartylphosphate" evidence="4">
    <location>
        <position position="397"/>
    </location>
</feature>
<dbReference type="InterPro" id="IPR001789">
    <property type="entry name" value="Sig_transdc_resp-reg_receiver"/>
</dbReference>
<keyword evidence="8" id="KW-1185">Reference proteome</keyword>
<feature type="domain" description="Response regulatory" evidence="6">
    <location>
        <begin position="346"/>
        <end position="462"/>
    </location>
</feature>
<dbReference type="GO" id="GO:0000155">
    <property type="term" value="F:phosphorelay sensor kinase activity"/>
    <property type="evidence" value="ECO:0007669"/>
    <property type="project" value="InterPro"/>
</dbReference>
<dbReference type="Pfam" id="PF00072">
    <property type="entry name" value="Response_reg"/>
    <property type="match status" value="1"/>
</dbReference>
<feature type="domain" description="Histidine kinase" evidence="5">
    <location>
        <begin position="97"/>
        <end position="320"/>
    </location>
</feature>
<accession>A0A1E2S3J9</accession>
<dbReference type="InterPro" id="IPR003594">
    <property type="entry name" value="HATPase_dom"/>
</dbReference>
<dbReference type="SMART" id="SM00387">
    <property type="entry name" value="HATPase_c"/>
    <property type="match status" value="1"/>
</dbReference>
<proteinExistence type="predicted"/>
<dbReference type="AlphaFoldDB" id="A0A1E2S3J9"/>
<dbReference type="PANTHER" id="PTHR43065">
    <property type="entry name" value="SENSOR HISTIDINE KINASE"/>
    <property type="match status" value="1"/>
</dbReference>
<dbReference type="EC" id="2.7.13.3" evidence="2"/>
<dbReference type="PANTHER" id="PTHR43065:SF42">
    <property type="entry name" value="TWO-COMPONENT SENSOR PPRA"/>
    <property type="match status" value="1"/>
</dbReference>
<dbReference type="PRINTS" id="PR00344">
    <property type="entry name" value="BCTRLSENSOR"/>
</dbReference>
<sequence>MEGAASIGAMLDAESRTTYEKSFDLAIAGQGLVEPLDFNLADDEEKSGRLFLSPIEQVEGETDAAIAYAIDTSQQRVLERQIAQSQKMQAIGQMAGGIAHDFNNMLTAIIGFSDFLLQNHRPTDPAFKDIMNIKQNANRAAGLVRQLLAFSRQQTLRPQVLQIGDLVSELSQLLGRLLGENVELELDQGRDLWPVKADQHQLEQVIINLAVNARDAMPGGGKLIIRTRNISEGASREIGQRHLDPGEYVEIEVTDTGEGMPPEVIQKIFDPFFSTKEVGRGTGLGLSTVYGIVKQTGGFIFPESEPGKGTSMRVYLPRHIALPSEEPVEEEKPEKRETRDLTGRGTVLLVEDEDAVRSFAARALGQRGYNVLEAGTGAEALEVFNEHDGEVDLVVSDVVMPEMDGPTLLKELRRDHPDLRIIFMSGYAEDAFKRNLDEGEAFMFIQKPFDLKQLAAAVKEAFEA</sequence>
<evidence type="ECO:0000259" key="6">
    <source>
        <dbReference type="PROSITE" id="PS50110"/>
    </source>
</evidence>
<dbReference type="PATRIC" id="fig|1177755.3.peg.733"/>
<dbReference type="SUPFAM" id="SSF47384">
    <property type="entry name" value="Homodimeric domain of signal transducing histidine kinase"/>
    <property type="match status" value="1"/>
</dbReference>
<evidence type="ECO:0000256" key="1">
    <source>
        <dbReference type="ARBA" id="ARBA00000085"/>
    </source>
</evidence>
<dbReference type="Gene3D" id="1.10.287.130">
    <property type="match status" value="1"/>
</dbReference>
<evidence type="ECO:0000313" key="8">
    <source>
        <dbReference type="Proteomes" id="UP000095087"/>
    </source>
</evidence>
<dbReference type="InterPro" id="IPR005467">
    <property type="entry name" value="His_kinase_dom"/>
</dbReference>
<dbReference type="PROSITE" id="PS50110">
    <property type="entry name" value="RESPONSE_REGULATORY"/>
    <property type="match status" value="1"/>
</dbReference>
<dbReference type="SMART" id="SM00448">
    <property type="entry name" value="REC"/>
    <property type="match status" value="1"/>
</dbReference>
<comment type="caution">
    <text evidence="7">The sequence shown here is derived from an EMBL/GenBank/DDBJ whole genome shotgun (WGS) entry which is preliminary data.</text>
</comment>
<dbReference type="SUPFAM" id="SSF52172">
    <property type="entry name" value="CheY-like"/>
    <property type="match status" value="1"/>
</dbReference>
<dbReference type="InterPro" id="IPR003661">
    <property type="entry name" value="HisK_dim/P_dom"/>
</dbReference>
<dbReference type="EMBL" id="MASI01000001">
    <property type="protein sequence ID" value="ODA68898.1"/>
    <property type="molecule type" value="Genomic_DNA"/>
</dbReference>
<dbReference type="SMART" id="SM00388">
    <property type="entry name" value="HisKA"/>
    <property type="match status" value="1"/>
</dbReference>
<evidence type="ECO:0000313" key="7">
    <source>
        <dbReference type="EMBL" id="ODA68898.1"/>
    </source>
</evidence>
<name>A0A1E2S3J9_9HYPH</name>